<accession>A0ABN2IX47</accession>
<feature type="compositionally biased region" description="Basic and acidic residues" evidence="8">
    <location>
        <begin position="463"/>
        <end position="475"/>
    </location>
</feature>
<keyword evidence="3" id="KW-1003">Cell membrane</keyword>
<evidence type="ECO:0000256" key="1">
    <source>
        <dbReference type="ARBA" id="ARBA00004651"/>
    </source>
</evidence>
<evidence type="ECO:0000256" key="2">
    <source>
        <dbReference type="ARBA" id="ARBA00005346"/>
    </source>
</evidence>
<dbReference type="Proteomes" id="UP001500383">
    <property type="component" value="Unassembled WGS sequence"/>
</dbReference>
<feature type="transmembrane region" description="Helical" evidence="9">
    <location>
        <begin position="418"/>
        <end position="438"/>
    </location>
</feature>
<feature type="region of interest" description="Disordered" evidence="8">
    <location>
        <begin position="447"/>
        <end position="488"/>
    </location>
</feature>
<comment type="similarity">
    <text evidence="2">Belongs to the CPA3 antiporters (TC 2.A.63) subunit D family.</text>
</comment>
<feature type="transmembrane region" description="Helical" evidence="9">
    <location>
        <begin position="336"/>
        <end position="362"/>
    </location>
</feature>
<feature type="transmembrane region" description="Helical" evidence="9">
    <location>
        <begin position="277"/>
        <end position="294"/>
    </location>
</feature>
<dbReference type="Pfam" id="PF00361">
    <property type="entry name" value="Proton_antipo_M"/>
    <property type="match status" value="1"/>
</dbReference>
<evidence type="ECO:0000256" key="4">
    <source>
        <dbReference type="ARBA" id="ARBA00022692"/>
    </source>
</evidence>
<feature type="transmembrane region" description="Helical" evidence="9">
    <location>
        <begin position="169"/>
        <end position="190"/>
    </location>
</feature>
<feature type="domain" description="NADH:quinone oxidoreductase/Mrp antiporter transmembrane" evidence="10">
    <location>
        <begin position="134"/>
        <end position="430"/>
    </location>
</feature>
<comment type="caution">
    <text evidence="11">The sequence shown here is derived from an EMBL/GenBank/DDBJ whole genome shotgun (WGS) entry which is preliminary data.</text>
</comment>
<evidence type="ECO:0000313" key="11">
    <source>
        <dbReference type="EMBL" id="GAA1713569.1"/>
    </source>
</evidence>
<feature type="transmembrane region" description="Helical" evidence="9">
    <location>
        <begin position="242"/>
        <end position="265"/>
    </location>
</feature>
<feature type="transmembrane region" description="Helical" evidence="9">
    <location>
        <begin position="383"/>
        <end position="406"/>
    </location>
</feature>
<comment type="subcellular location">
    <subcellularLocation>
        <location evidence="1">Cell membrane</location>
        <topology evidence="1">Multi-pass membrane protein</topology>
    </subcellularLocation>
    <subcellularLocation>
        <location evidence="7">Membrane</location>
        <topology evidence="7">Multi-pass membrane protein</topology>
    </subcellularLocation>
</comment>
<dbReference type="EMBL" id="BAAAQG010000011">
    <property type="protein sequence ID" value="GAA1713569.1"/>
    <property type="molecule type" value="Genomic_DNA"/>
</dbReference>
<proteinExistence type="inferred from homology"/>
<dbReference type="RefSeq" id="WP_179524393.1">
    <property type="nucleotide sequence ID" value="NZ_BAAAQG010000011.1"/>
</dbReference>
<protein>
    <recommendedName>
        <fullName evidence="10">NADH:quinone oxidoreductase/Mrp antiporter transmembrane domain-containing protein</fullName>
    </recommendedName>
</protein>
<keyword evidence="5 9" id="KW-1133">Transmembrane helix</keyword>
<evidence type="ECO:0000256" key="3">
    <source>
        <dbReference type="ARBA" id="ARBA00022475"/>
    </source>
</evidence>
<evidence type="ECO:0000259" key="10">
    <source>
        <dbReference type="Pfam" id="PF00361"/>
    </source>
</evidence>
<keyword evidence="6 9" id="KW-0472">Membrane</keyword>
<reference evidence="11 12" key="1">
    <citation type="journal article" date="2019" name="Int. J. Syst. Evol. Microbiol.">
        <title>The Global Catalogue of Microorganisms (GCM) 10K type strain sequencing project: providing services to taxonomists for standard genome sequencing and annotation.</title>
        <authorList>
            <consortium name="The Broad Institute Genomics Platform"/>
            <consortium name="The Broad Institute Genome Sequencing Center for Infectious Disease"/>
            <person name="Wu L."/>
            <person name="Ma J."/>
        </authorList>
    </citation>
    <scope>NUCLEOTIDE SEQUENCE [LARGE SCALE GENOMIC DNA]</scope>
    <source>
        <strain evidence="11 12">JCM 16002</strain>
    </source>
</reference>
<feature type="transmembrane region" description="Helical" evidence="9">
    <location>
        <begin position="40"/>
        <end position="62"/>
    </location>
</feature>
<evidence type="ECO:0000256" key="5">
    <source>
        <dbReference type="ARBA" id="ARBA00022989"/>
    </source>
</evidence>
<dbReference type="InterPro" id="IPR001750">
    <property type="entry name" value="ND/Mrp_TM"/>
</dbReference>
<dbReference type="InterPro" id="IPR003918">
    <property type="entry name" value="NADH_UbQ_OxRdtase"/>
</dbReference>
<dbReference type="PANTHER" id="PTHR42703">
    <property type="entry name" value="NADH DEHYDROGENASE"/>
    <property type="match status" value="1"/>
</dbReference>
<dbReference type="InterPro" id="IPR050586">
    <property type="entry name" value="CPA3_Na-H_Antiporter_D"/>
</dbReference>
<gene>
    <name evidence="11" type="ORF">GCM10009831_24040</name>
</gene>
<dbReference type="PRINTS" id="PR01437">
    <property type="entry name" value="NUOXDRDTASE4"/>
</dbReference>
<evidence type="ECO:0000256" key="6">
    <source>
        <dbReference type="ARBA" id="ARBA00023136"/>
    </source>
</evidence>
<dbReference type="PANTHER" id="PTHR42703:SF1">
    <property type="entry name" value="NA(+)_H(+) ANTIPORTER SUBUNIT D1"/>
    <property type="match status" value="1"/>
</dbReference>
<feature type="transmembrane region" description="Helical" evidence="9">
    <location>
        <begin position="116"/>
        <end position="134"/>
    </location>
</feature>
<evidence type="ECO:0000256" key="7">
    <source>
        <dbReference type="RuleBase" id="RU000320"/>
    </source>
</evidence>
<evidence type="ECO:0000256" key="9">
    <source>
        <dbReference type="SAM" id="Phobius"/>
    </source>
</evidence>
<organism evidence="11 12">
    <name type="scientific">Dietzia cercidiphylli</name>
    <dbReference type="NCBI Taxonomy" id="498199"/>
    <lineage>
        <taxon>Bacteria</taxon>
        <taxon>Bacillati</taxon>
        <taxon>Actinomycetota</taxon>
        <taxon>Actinomycetes</taxon>
        <taxon>Mycobacteriales</taxon>
        <taxon>Dietziaceae</taxon>
        <taxon>Dietzia</taxon>
    </lineage>
</organism>
<feature type="transmembrane region" description="Helical" evidence="9">
    <location>
        <begin position="495"/>
        <end position="518"/>
    </location>
</feature>
<evidence type="ECO:0000313" key="12">
    <source>
        <dbReference type="Proteomes" id="UP001500383"/>
    </source>
</evidence>
<keyword evidence="4 7" id="KW-0812">Transmembrane</keyword>
<evidence type="ECO:0000256" key="8">
    <source>
        <dbReference type="SAM" id="MobiDB-lite"/>
    </source>
</evidence>
<feature type="transmembrane region" description="Helical" evidence="9">
    <location>
        <begin position="140"/>
        <end position="157"/>
    </location>
</feature>
<sequence>MNPSPTWAAALLPSAVLLPLAWAVLCVLIPARARRVLGPVGAMTTAAVGIAIAVVVAVGGPVEAALAGRVPPLGIAVRADGPGALFLLLTSIVGGLVSLFAAIHPHSTGVAGARDWFWSAWLLGWSGLAAVFLSADLFNMYVAIEIVGLAAVLLVALGGPGAWRAAFRYLMVTVTGSLLFLLSLTMVYAATGVLDLRLAGERLAAGDPGGVHVTVILALAAAGMAFKSALFPLHGWLPDAHAGAPGAVSPLLSALVVKSSFFILFRVWTEVTGPDPVVGAVLGIAAAGSVLWAGLSAIRTPRFKRLVGYSTVSQVGYLFLYFPLSAAADGPEQQRAAWIAVALLAFAHGLAKSSLFLSAGVIKDRLGTDRLAAMTDQDARMPVVTMAIAIAAVSLAGLPVSLGFAGKWQLLMAAVGTGLWWVVAVAVAGTLVAAMYLLRPVQTLLSGESSDHRPTPGGAGDGGHADDGGDDEGRSTDPASGAHLRGTGTRAVPRAATLIPLAAALLAALAIGVSGPLADLAVLGMTHGGGA</sequence>
<feature type="transmembrane region" description="Helical" evidence="9">
    <location>
        <begin position="306"/>
        <end position="324"/>
    </location>
</feature>
<feature type="transmembrane region" description="Helical" evidence="9">
    <location>
        <begin position="82"/>
        <end position="104"/>
    </location>
</feature>
<keyword evidence="12" id="KW-1185">Reference proteome</keyword>
<feature type="transmembrane region" description="Helical" evidence="9">
    <location>
        <begin position="6"/>
        <end position="28"/>
    </location>
</feature>
<feature type="transmembrane region" description="Helical" evidence="9">
    <location>
        <begin position="210"/>
        <end position="230"/>
    </location>
</feature>
<name>A0ABN2IX47_9ACTN</name>